<sequence length="105" mass="11179">MAARFTKLQNAIGKGLKDMAVKAAIEQIDYWDEQLKGVEVSGTKGIVTDLHSLKAKLQASEPDGEAVKKLLDDLGAKTARLAGRVDDEKLGATLKDVGEGLEKSA</sequence>
<dbReference type="Proteomes" id="UP000432089">
    <property type="component" value="Unassembled WGS sequence"/>
</dbReference>
<accession>A0A7V7PNM3</accession>
<protein>
    <submittedName>
        <fullName evidence="1">Uncharacterized protein</fullName>
    </submittedName>
</protein>
<evidence type="ECO:0000313" key="1">
    <source>
        <dbReference type="EMBL" id="KAB0679404.1"/>
    </source>
</evidence>
<organism evidence="1 2">
    <name type="scientific">Plantimonas leprariae</name>
    <dbReference type="NCBI Taxonomy" id="2615207"/>
    <lineage>
        <taxon>Bacteria</taxon>
        <taxon>Pseudomonadati</taxon>
        <taxon>Pseudomonadota</taxon>
        <taxon>Alphaproteobacteria</taxon>
        <taxon>Hyphomicrobiales</taxon>
        <taxon>Aurantimonadaceae</taxon>
        <taxon>Plantimonas</taxon>
    </lineage>
</organism>
<proteinExistence type="predicted"/>
<keyword evidence="2" id="KW-1185">Reference proteome</keyword>
<comment type="caution">
    <text evidence="1">The sequence shown here is derived from an EMBL/GenBank/DDBJ whole genome shotgun (WGS) entry which is preliminary data.</text>
</comment>
<name>A0A7V7PNM3_9HYPH</name>
<evidence type="ECO:0000313" key="2">
    <source>
        <dbReference type="Proteomes" id="UP000432089"/>
    </source>
</evidence>
<dbReference type="EMBL" id="VZDO01000010">
    <property type="protein sequence ID" value="KAB0679404.1"/>
    <property type="molecule type" value="Genomic_DNA"/>
</dbReference>
<reference evidence="1 2" key="1">
    <citation type="submission" date="2019-09" db="EMBL/GenBank/DDBJ databases">
        <title>YIM 132180 draft genome.</title>
        <authorList>
            <person name="Zhang K."/>
        </authorList>
    </citation>
    <scope>NUCLEOTIDE SEQUENCE [LARGE SCALE GENOMIC DNA]</scope>
    <source>
        <strain evidence="1 2">YIM 132180</strain>
    </source>
</reference>
<dbReference type="AlphaFoldDB" id="A0A7V7PNM3"/>
<gene>
    <name evidence="1" type="ORF">F6X38_13820</name>
</gene>
<dbReference type="RefSeq" id="WP_150970484.1">
    <property type="nucleotide sequence ID" value="NZ_VZDO01000010.1"/>
</dbReference>